<evidence type="ECO:0000313" key="1">
    <source>
        <dbReference type="EMBL" id="KFH46295.1"/>
    </source>
</evidence>
<proteinExistence type="predicted"/>
<accession>A0A086TAB3</accession>
<dbReference type="HOGENOM" id="CLU_2399158_0_0_1"/>
<dbReference type="Proteomes" id="UP000029964">
    <property type="component" value="Unassembled WGS sequence"/>
</dbReference>
<dbReference type="AlphaFoldDB" id="A0A086TAB3"/>
<sequence length="93" mass="10443">MQVRQSVQQTARGDSGYFDRENRNLFASLEASTTTSPTYHYTGPESVVTALGDALLDGSQIIKEWYKNQIDNHVVTDDGNIIDWGLDCYPLED</sequence>
<comment type="caution">
    <text evidence="1">The sequence shown here is derived from an EMBL/GenBank/DDBJ whole genome shotgun (WGS) entry which is preliminary data.</text>
</comment>
<reference evidence="2" key="1">
    <citation type="journal article" date="2014" name="Genome Announc.">
        <title>Genome sequence and annotation of Acremonium chrysogenum, producer of the beta-lactam antibiotic cephalosporin C.</title>
        <authorList>
            <person name="Terfehr D."/>
            <person name="Dahlmann T.A."/>
            <person name="Specht T."/>
            <person name="Zadra I."/>
            <person name="Kuernsteiner H."/>
            <person name="Kueck U."/>
        </authorList>
    </citation>
    <scope>NUCLEOTIDE SEQUENCE [LARGE SCALE GENOMIC DNA]</scope>
    <source>
        <strain evidence="2">ATCC 11550 / CBS 779.69 / DSM 880 / IAM 14645 / JCM 23072 / IMI 49137</strain>
    </source>
</reference>
<protein>
    <submittedName>
        <fullName evidence="1">Uncharacterized protein</fullName>
    </submittedName>
</protein>
<dbReference type="OrthoDB" id="540611at2759"/>
<name>A0A086TAB3_HAPC1</name>
<keyword evidence="2" id="KW-1185">Reference proteome</keyword>
<dbReference type="EMBL" id="JPKY01000021">
    <property type="protein sequence ID" value="KFH46295.1"/>
    <property type="molecule type" value="Genomic_DNA"/>
</dbReference>
<gene>
    <name evidence="1" type="ORF">ACRE_029510</name>
</gene>
<organism evidence="1 2">
    <name type="scientific">Hapsidospora chrysogenum (strain ATCC 11550 / CBS 779.69 / DSM 880 / IAM 14645 / JCM 23072 / IMI 49137)</name>
    <name type="common">Acremonium chrysogenum</name>
    <dbReference type="NCBI Taxonomy" id="857340"/>
    <lineage>
        <taxon>Eukaryota</taxon>
        <taxon>Fungi</taxon>
        <taxon>Dikarya</taxon>
        <taxon>Ascomycota</taxon>
        <taxon>Pezizomycotina</taxon>
        <taxon>Sordariomycetes</taxon>
        <taxon>Hypocreomycetidae</taxon>
        <taxon>Hypocreales</taxon>
        <taxon>Bionectriaceae</taxon>
        <taxon>Hapsidospora</taxon>
    </lineage>
</organism>
<evidence type="ECO:0000313" key="2">
    <source>
        <dbReference type="Proteomes" id="UP000029964"/>
    </source>
</evidence>